<gene>
    <name evidence="2" type="ORF">METZ01_LOCUS141902</name>
</gene>
<organism evidence="2">
    <name type="scientific">marine metagenome</name>
    <dbReference type="NCBI Taxonomy" id="408172"/>
    <lineage>
        <taxon>unclassified sequences</taxon>
        <taxon>metagenomes</taxon>
        <taxon>ecological metagenomes</taxon>
    </lineage>
</organism>
<feature type="transmembrane region" description="Helical" evidence="1">
    <location>
        <begin position="79"/>
        <end position="100"/>
    </location>
</feature>
<keyword evidence="1" id="KW-0472">Membrane</keyword>
<feature type="non-terminal residue" evidence="2">
    <location>
        <position position="1"/>
    </location>
</feature>
<proteinExistence type="predicted"/>
<protein>
    <submittedName>
        <fullName evidence="2">Uncharacterized protein</fullName>
    </submittedName>
</protein>
<dbReference type="EMBL" id="UINC01021461">
    <property type="protein sequence ID" value="SVA89048.1"/>
    <property type="molecule type" value="Genomic_DNA"/>
</dbReference>
<keyword evidence="1" id="KW-0812">Transmembrane</keyword>
<sequence length="140" mass="15773">VSVEGQFSFFKAGSGIGTASILTRSVLSGICKHKSRIPEIQMWGQKNVFPIPRLLTDYRILFLSKRLCMGRKSWLHRKIGNSLTVIFTATGIIAASLVSISCNLDSDEFFLKPLFQTNPRPIFSQRKIACHSQFMFLDCL</sequence>
<keyword evidence="1" id="KW-1133">Transmembrane helix</keyword>
<evidence type="ECO:0000313" key="2">
    <source>
        <dbReference type="EMBL" id="SVA89048.1"/>
    </source>
</evidence>
<dbReference type="AlphaFoldDB" id="A0A381ZI89"/>
<reference evidence="2" key="1">
    <citation type="submission" date="2018-05" db="EMBL/GenBank/DDBJ databases">
        <authorList>
            <person name="Lanie J.A."/>
            <person name="Ng W.-L."/>
            <person name="Kazmierczak K.M."/>
            <person name="Andrzejewski T.M."/>
            <person name="Davidsen T.M."/>
            <person name="Wayne K.J."/>
            <person name="Tettelin H."/>
            <person name="Glass J.I."/>
            <person name="Rusch D."/>
            <person name="Podicherti R."/>
            <person name="Tsui H.-C.T."/>
            <person name="Winkler M.E."/>
        </authorList>
    </citation>
    <scope>NUCLEOTIDE SEQUENCE</scope>
</reference>
<accession>A0A381ZI89</accession>
<name>A0A381ZI89_9ZZZZ</name>
<evidence type="ECO:0000256" key="1">
    <source>
        <dbReference type="SAM" id="Phobius"/>
    </source>
</evidence>